<evidence type="ECO:0000256" key="7">
    <source>
        <dbReference type="ARBA" id="ARBA00022777"/>
    </source>
</evidence>
<evidence type="ECO:0000256" key="6">
    <source>
        <dbReference type="ARBA" id="ARBA00022741"/>
    </source>
</evidence>
<evidence type="ECO:0000259" key="13">
    <source>
        <dbReference type="PROSITE" id="PS00794"/>
    </source>
</evidence>
<dbReference type="Pfam" id="PF01288">
    <property type="entry name" value="HPPK"/>
    <property type="match status" value="1"/>
</dbReference>
<keyword evidence="8" id="KW-0067">ATP-binding</keyword>
<dbReference type="SUPFAM" id="SSF55083">
    <property type="entry name" value="6-hydroxymethyl-7,8-dihydropterin pyrophosphokinase, HPPK"/>
    <property type="match status" value="1"/>
</dbReference>
<reference evidence="15" key="1">
    <citation type="journal article" date="2022" name="Int. J. Syst. Evol. Microbiol.">
        <title>Anaeromyxobacter oryzae sp. nov., Anaeromyxobacter diazotrophicus sp. nov. and Anaeromyxobacter paludicola sp. nov., isolated from paddy soils.</title>
        <authorList>
            <person name="Itoh H."/>
            <person name="Xu Z."/>
            <person name="Mise K."/>
            <person name="Masuda Y."/>
            <person name="Ushijima N."/>
            <person name="Hayakawa C."/>
            <person name="Shiratori Y."/>
            <person name="Senoo K."/>
        </authorList>
    </citation>
    <scope>NUCLEOTIDE SEQUENCE [LARGE SCALE GENOMIC DNA]</scope>
    <source>
        <strain evidence="15">Red232</strain>
    </source>
</reference>
<proteinExistence type="inferred from homology"/>
<sequence>MLAYVGVGTNLGDRWGNLTLAARTLKAEPRVALVRASRVYDTAPVGPPQPRYLNAVLEVETALPAQAFFAVLQMAENAAGRKRTGVKWAARTLDLDLLLFGDEVIRRPPALIVPHPEIPNRRFVLAPLAELCPERVVPGTGQTVAQLLSRAPPGDVACAGLYTI</sequence>
<keyword evidence="5" id="KW-0808">Transferase</keyword>
<evidence type="ECO:0000256" key="3">
    <source>
        <dbReference type="ARBA" id="ARBA00013253"/>
    </source>
</evidence>
<dbReference type="PANTHER" id="PTHR43071">
    <property type="entry name" value="2-AMINO-4-HYDROXY-6-HYDROXYMETHYLDIHYDROPTERIDINE PYROPHOSPHOKINASE"/>
    <property type="match status" value="1"/>
</dbReference>
<feature type="domain" description="7,8-dihydro-6-hydroxymethylpterin-pyrophosphokinase" evidence="13">
    <location>
        <begin position="87"/>
        <end position="98"/>
    </location>
</feature>
<evidence type="ECO:0000256" key="9">
    <source>
        <dbReference type="ARBA" id="ARBA00022909"/>
    </source>
</evidence>
<protein>
    <recommendedName>
        <fullName evidence="4">2-amino-4-hydroxy-6-hydroxymethyldihydropteridine pyrophosphokinase</fullName>
        <ecNumber evidence="3">2.7.6.3</ecNumber>
    </recommendedName>
    <alternativeName>
        <fullName evidence="11">6-hydroxymethyl-7,8-dihydropterin pyrophosphokinase</fullName>
    </alternativeName>
    <alternativeName>
        <fullName evidence="12">7,8-dihydro-6-hydroxymethylpterin-pyrophosphokinase</fullName>
    </alternativeName>
</protein>
<evidence type="ECO:0000256" key="2">
    <source>
        <dbReference type="ARBA" id="ARBA00005810"/>
    </source>
</evidence>
<evidence type="ECO:0000256" key="5">
    <source>
        <dbReference type="ARBA" id="ARBA00022679"/>
    </source>
</evidence>
<dbReference type="NCBIfam" id="TIGR01498">
    <property type="entry name" value="folK"/>
    <property type="match status" value="1"/>
</dbReference>
<keyword evidence="9" id="KW-0289">Folate biosynthesis</keyword>
<dbReference type="EC" id="2.7.6.3" evidence="3"/>
<comment type="pathway">
    <text evidence="1">Cofactor biosynthesis; tetrahydrofolate biosynthesis; 2-amino-4-hydroxy-6-hydroxymethyl-7,8-dihydropteridine diphosphate from 7,8-dihydroneopterin triphosphate: step 4/4.</text>
</comment>
<dbReference type="InterPro" id="IPR000550">
    <property type="entry name" value="Hppk"/>
</dbReference>
<keyword evidence="15" id="KW-1185">Reference proteome</keyword>
<evidence type="ECO:0000256" key="4">
    <source>
        <dbReference type="ARBA" id="ARBA00016218"/>
    </source>
</evidence>
<name>A0ABM7WWR5_9BACT</name>
<dbReference type="EMBL" id="AP025591">
    <property type="protein sequence ID" value="BDG03941.1"/>
    <property type="molecule type" value="Genomic_DNA"/>
</dbReference>
<dbReference type="Gene3D" id="3.30.70.560">
    <property type="entry name" value="7,8-Dihydro-6-hydroxymethylpterin-pyrophosphokinase HPPK"/>
    <property type="match status" value="1"/>
</dbReference>
<evidence type="ECO:0000256" key="1">
    <source>
        <dbReference type="ARBA" id="ARBA00005051"/>
    </source>
</evidence>
<gene>
    <name evidence="14" type="ORF">AMOR_29370</name>
</gene>
<dbReference type="RefSeq" id="WP_248352316.1">
    <property type="nucleotide sequence ID" value="NZ_AP025591.1"/>
</dbReference>
<evidence type="ECO:0000256" key="8">
    <source>
        <dbReference type="ARBA" id="ARBA00022840"/>
    </source>
</evidence>
<evidence type="ECO:0000313" key="14">
    <source>
        <dbReference type="EMBL" id="BDG03941.1"/>
    </source>
</evidence>
<dbReference type="PANTHER" id="PTHR43071:SF1">
    <property type="entry name" value="2-AMINO-4-HYDROXY-6-HYDROXYMETHYLDIHYDROPTERIDINE PYROPHOSPHOKINASE"/>
    <property type="match status" value="1"/>
</dbReference>
<organism evidence="14 15">
    <name type="scientific">Anaeromyxobacter oryzae</name>
    <dbReference type="NCBI Taxonomy" id="2918170"/>
    <lineage>
        <taxon>Bacteria</taxon>
        <taxon>Pseudomonadati</taxon>
        <taxon>Myxococcota</taxon>
        <taxon>Myxococcia</taxon>
        <taxon>Myxococcales</taxon>
        <taxon>Cystobacterineae</taxon>
        <taxon>Anaeromyxobacteraceae</taxon>
        <taxon>Anaeromyxobacter</taxon>
    </lineage>
</organism>
<keyword evidence="7" id="KW-0418">Kinase</keyword>
<evidence type="ECO:0000313" key="15">
    <source>
        <dbReference type="Proteomes" id="UP001162891"/>
    </source>
</evidence>
<evidence type="ECO:0000256" key="11">
    <source>
        <dbReference type="ARBA" id="ARBA00029766"/>
    </source>
</evidence>
<evidence type="ECO:0000256" key="12">
    <source>
        <dbReference type="ARBA" id="ARBA00033413"/>
    </source>
</evidence>
<comment type="function">
    <text evidence="10">Catalyzes the transfer of pyrophosphate from adenosine triphosphate (ATP) to 6-hydroxymethyl-7,8-dihydropterin, an enzymatic step in folate biosynthesis pathway.</text>
</comment>
<accession>A0ABM7WWR5</accession>
<dbReference type="PROSITE" id="PS00794">
    <property type="entry name" value="HPPK"/>
    <property type="match status" value="1"/>
</dbReference>
<dbReference type="Proteomes" id="UP001162891">
    <property type="component" value="Chromosome"/>
</dbReference>
<dbReference type="InterPro" id="IPR035907">
    <property type="entry name" value="Hppk_sf"/>
</dbReference>
<dbReference type="CDD" id="cd00483">
    <property type="entry name" value="HPPK"/>
    <property type="match status" value="1"/>
</dbReference>
<keyword evidence="6" id="KW-0547">Nucleotide-binding</keyword>
<comment type="similarity">
    <text evidence="2">Belongs to the HPPK family.</text>
</comment>
<evidence type="ECO:0000256" key="10">
    <source>
        <dbReference type="ARBA" id="ARBA00029409"/>
    </source>
</evidence>